<name>A0A158HM73_9BURK</name>
<dbReference type="RefSeq" id="WP_062088765.1">
    <property type="nucleotide sequence ID" value="NZ_FCOK02000032.1"/>
</dbReference>
<dbReference type="SUPFAM" id="SSF109854">
    <property type="entry name" value="DinB/YfiT-like putative metalloenzymes"/>
    <property type="match status" value="1"/>
</dbReference>
<dbReference type="PANTHER" id="PTHR36922">
    <property type="entry name" value="BLL2446 PROTEIN"/>
    <property type="match status" value="1"/>
</dbReference>
<dbReference type="OrthoDB" id="338237at2"/>
<protein>
    <submittedName>
        <fullName evidence="1">PF09351 domain protein</fullName>
    </submittedName>
</protein>
<sequence length="174" mass="18947">MSVSMYRATVPVLIRSLDVLASLLDKAAAHAEEKGLSDADVTSARLAEDMLPFSAQIQRASDTSKATAERLSGVAAPRFDDTETTFAELRERIAKTTAYLKGIDAGTFEGADTRVVTIKQKDLELKFSGAEYLFQFGLPNFHFHIVTAYDILRHLGVPVGKRDFIGPLEPGVTA</sequence>
<gene>
    <name evidence="1" type="ORF">AWB69_04567</name>
</gene>
<evidence type="ECO:0000313" key="1">
    <source>
        <dbReference type="EMBL" id="SAL45173.1"/>
    </source>
</evidence>
<organism evidence="1 2">
    <name type="scientific">Caballeronia udeis</name>
    <dbReference type="NCBI Taxonomy" id="1232866"/>
    <lineage>
        <taxon>Bacteria</taxon>
        <taxon>Pseudomonadati</taxon>
        <taxon>Pseudomonadota</taxon>
        <taxon>Betaproteobacteria</taxon>
        <taxon>Burkholderiales</taxon>
        <taxon>Burkholderiaceae</taxon>
        <taxon>Caballeronia</taxon>
    </lineage>
</organism>
<dbReference type="InterPro" id="IPR018531">
    <property type="entry name" value="DUF1993"/>
</dbReference>
<dbReference type="Proteomes" id="UP000054683">
    <property type="component" value="Unassembled WGS sequence"/>
</dbReference>
<proteinExistence type="predicted"/>
<dbReference type="InterPro" id="IPR034660">
    <property type="entry name" value="DinB/YfiT-like"/>
</dbReference>
<dbReference type="Gene3D" id="1.20.120.450">
    <property type="entry name" value="dinb family like domain"/>
    <property type="match status" value="1"/>
</dbReference>
<reference evidence="1 2" key="1">
    <citation type="submission" date="2016-01" db="EMBL/GenBank/DDBJ databases">
        <authorList>
            <person name="Oliw E.H."/>
        </authorList>
    </citation>
    <scope>NUCLEOTIDE SEQUENCE [LARGE SCALE GENOMIC DNA]</scope>
    <source>
        <strain evidence="1">LMG 27134</strain>
    </source>
</reference>
<dbReference type="EMBL" id="FCOK02000032">
    <property type="protein sequence ID" value="SAL45173.1"/>
    <property type="molecule type" value="Genomic_DNA"/>
</dbReference>
<dbReference type="PANTHER" id="PTHR36922:SF1">
    <property type="entry name" value="DUF1993 DOMAIN-CONTAINING PROTEIN"/>
    <property type="match status" value="1"/>
</dbReference>
<dbReference type="AlphaFoldDB" id="A0A158HM73"/>
<accession>A0A158HM73</accession>
<dbReference type="Pfam" id="PF09351">
    <property type="entry name" value="DUF1993"/>
    <property type="match status" value="1"/>
</dbReference>
<evidence type="ECO:0000313" key="2">
    <source>
        <dbReference type="Proteomes" id="UP000054683"/>
    </source>
</evidence>